<evidence type="ECO:0000256" key="10">
    <source>
        <dbReference type="ARBA" id="ARBA00023136"/>
    </source>
</evidence>
<keyword evidence="14" id="KW-0393">Immunoglobulin domain</keyword>
<organism evidence="18 19">
    <name type="scientific">Arctia plantaginis</name>
    <name type="common">Wood tiger moth</name>
    <name type="synonym">Phalaena plantaginis</name>
    <dbReference type="NCBI Taxonomy" id="874455"/>
    <lineage>
        <taxon>Eukaryota</taxon>
        <taxon>Metazoa</taxon>
        <taxon>Ecdysozoa</taxon>
        <taxon>Arthropoda</taxon>
        <taxon>Hexapoda</taxon>
        <taxon>Insecta</taxon>
        <taxon>Pterygota</taxon>
        <taxon>Neoptera</taxon>
        <taxon>Endopterygota</taxon>
        <taxon>Lepidoptera</taxon>
        <taxon>Glossata</taxon>
        <taxon>Ditrysia</taxon>
        <taxon>Noctuoidea</taxon>
        <taxon>Erebidae</taxon>
        <taxon>Arctiinae</taxon>
        <taxon>Arctia</taxon>
    </lineage>
</organism>
<evidence type="ECO:0000256" key="4">
    <source>
        <dbReference type="ARBA" id="ARBA00022473"/>
    </source>
</evidence>
<dbReference type="Proteomes" id="UP000494106">
    <property type="component" value="Unassembled WGS sequence"/>
</dbReference>
<evidence type="ECO:0000256" key="9">
    <source>
        <dbReference type="ARBA" id="ARBA00022989"/>
    </source>
</evidence>
<sequence length="516" mass="57170">MNGDPEHTTREIRPEYIHPDGLLNFDPYLSDFKTETEEEDDYIPLPENDETIDGLPIFLLEPKNSYVLRNRPANLLCRAANALQVYFKCNDVKTDKTVQLEHVDPHNGVRVVEAELNVTRNELDGSSNKYGCECYAWNSKGKIRSQSIFIEFAYIKKQFIHQPSSATVEAGKTVTFRCVPPPAAPTPTIKWTRNGITIEPTAETLVLPKVTLQDMANYTCVAENFAGRRESDVAVLSIYVNGGWSEWSPWTPCRCGTQTSGRRRTRSCTQPAPANGGAPCRGQATQSDEECVTCGTWSPWSSWSSCSGDCVRVSRRQCTGNCAGSTLQHAACMDGLCTTGMRFYTNNTTLYVGVGITIAMLLAGVAIFYVWCKYKNRPGYAAGRIGIPKTHPGRDKNNAAPDLTRTCNEYWMQGPDNHYDMPHVRDSYSSPFGNRSRQQSSTGSNHYEMKPYSPSGDSASSCYTNSRTMTSRSSECSSQLAELTSSPVSKVDVAVTLPSGHIDTSYRDKICLTIVK</sequence>
<evidence type="ECO:0000259" key="17">
    <source>
        <dbReference type="PROSITE" id="PS50835"/>
    </source>
</evidence>
<keyword evidence="11" id="KW-1015">Disulfide bond</keyword>
<dbReference type="SMART" id="SM00409">
    <property type="entry name" value="IG"/>
    <property type="match status" value="1"/>
</dbReference>
<dbReference type="SUPFAM" id="SSF48726">
    <property type="entry name" value="Immunoglobulin"/>
    <property type="match status" value="1"/>
</dbReference>
<dbReference type="Gene3D" id="2.60.40.10">
    <property type="entry name" value="Immunoglobulins"/>
    <property type="match status" value="2"/>
</dbReference>
<dbReference type="InterPro" id="IPR003598">
    <property type="entry name" value="Ig_sub2"/>
</dbReference>
<keyword evidence="10 16" id="KW-0472">Membrane</keyword>
<keyword evidence="6 16" id="KW-0812">Transmembrane</keyword>
<dbReference type="SMART" id="SM00408">
    <property type="entry name" value="IGc2"/>
    <property type="match status" value="1"/>
</dbReference>
<feature type="domain" description="Ig-like" evidence="17">
    <location>
        <begin position="157"/>
        <end position="237"/>
    </location>
</feature>
<accession>A0A8S1A8K4</accession>
<dbReference type="InterPro" id="IPR052065">
    <property type="entry name" value="Compl_asym_regulator"/>
</dbReference>
<dbReference type="SUPFAM" id="SSF82895">
    <property type="entry name" value="TSP-1 type 1 repeat"/>
    <property type="match status" value="1"/>
</dbReference>
<evidence type="ECO:0000256" key="11">
    <source>
        <dbReference type="ARBA" id="ARBA00023157"/>
    </source>
</evidence>
<evidence type="ECO:0000256" key="2">
    <source>
        <dbReference type="ARBA" id="ARBA00004613"/>
    </source>
</evidence>
<dbReference type="GO" id="GO:0007399">
    <property type="term" value="P:nervous system development"/>
    <property type="evidence" value="ECO:0007669"/>
    <property type="project" value="UniProtKB-ARBA"/>
</dbReference>
<dbReference type="PROSITE" id="PS50835">
    <property type="entry name" value="IG_LIKE"/>
    <property type="match status" value="1"/>
</dbReference>
<dbReference type="Pfam" id="PF13927">
    <property type="entry name" value="Ig_3"/>
    <property type="match status" value="1"/>
</dbReference>
<dbReference type="PANTHER" id="PTHR22906:SF43">
    <property type="entry name" value="PROPERDIN"/>
    <property type="match status" value="1"/>
</dbReference>
<dbReference type="SMART" id="SM00209">
    <property type="entry name" value="TSP1"/>
    <property type="match status" value="2"/>
</dbReference>
<proteinExistence type="inferred from homology"/>
<evidence type="ECO:0000256" key="3">
    <source>
        <dbReference type="ARBA" id="ARBA00009844"/>
    </source>
</evidence>
<keyword evidence="13" id="KW-0325">Glycoprotein</keyword>
<feature type="compositionally biased region" description="Polar residues" evidence="15">
    <location>
        <begin position="427"/>
        <end position="445"/>
    </location>
</feature>
<dbReference type="OrthoDB" id="5973910at2759"/>
<evidence type="ECO:0000256" key="13">
    <source>
        <dbReference type="ARBA" id="ARBA00023180"/>
    </source>
</evidence>
<comment type="subcellular location">
    <subcellularLocation>
        <location evidence="1">Membrane</location>
        <topology evidence="1">Single-pass type I membrane protein</topology>
    </subcellularLocation>
    <subcellularLocation>
        <location evidence="2">Secreted</location>
    </subcellularLocation>
</comment>
<dbReference type="InterPro" id="IPR013783">
    <property type="entry name" value="Ig-like_fold"/>
</dbReference>
<dbReference type="InterPro" id="IPR057755">
    <property type="entry name" value="UNC5A-D-like_N"/>
</dbReference>
<evidence type="ECO:0000256" key="15">
    <source>
        <dbReference type="SAM" id="MobiDB-lite"/>
    </source>
</evidence>
<feature type="compositionally biased region" description="Polar residues" evidence="15">
    <location>
        <begin position="455"/>
        <end position="466"/>
    </location>
</feature>
<dbReference type="Gene3D" id="2.20.100.10">
    <property type="entry name" value="Thrombospondin type-1 (TSP1) repeat"/>
    <property type="match status" value="1"/>
</dbReference>
<comment type="caution">
    <text evidence="18">The sequence shown here is derived from an EMBL/GenBank/DDBJ whole genome shotgun (WGS) entry which is preliminary data.</text>
</comment>
<dbReference type="InterPro" id="IPR003599">
    <property type="entry name" value="Ig_sub"/>
</dbReference>
<evidence type="ECO:0000256" key="14">
    <source>
        <dbReference type="ARBA" id="ARBA00023319"/>
    </source>
</evidence>
<dbReference type="AlphaFoldDB" id="A0A8S1A8K4"/>
<evidence type="ECO:0000256" key="7">
    <source>
        <dbReference type="ARBA" id="ARBA00022729"/>
    </source>
</evidence>
<comment type="similarity">
    <text evidence="3">Belongs to the unc-5 family.</text>
</comment>
<dbReference type="PROSITE" id="PS50092">
    <property type="entry name" value="TSP1"/>
    <property type="match status" value="2"/>
</dbReference>
<dbReference type="InterPro" id="IPR007110">
    <property type="entry name" value="Ig-like_dom"/>
</dbReference>
<evidence type="ECO:0000256" key="8">
    <source>
        <dbReference type="ARBA" id="ARBA00022737"/>
    </source>
</evidence>
<dbReference type="Pfam" id="PF00090">
    <property type="entry name" value="TSP_1"/>
    <property type="match status" value="1"/>
</dbReference>
<feature type="transmembrane region" description="Helical" evidence="16">
    <location>
        <begin position="350"/>
        <end position="371"/>
    </location>
</feature>
<evidence type="ECO:0000256" key="1">
    <source>
        <dbReference type="ARBA" id="ARBA00004479"/>
    </source>
</evidence>
<dbReference type="FunFam" id="2.20.100.10:FF:000021">
    <property type="entry name" value="semaphorin-5B isoform X1"/>
    <property type="match status" value="1"/>
</dbReference>
<evidence type="ECO:0000256" key="12">
    <source>
        <dbReference type="ARBA" id="ARBA00023170"/>
    </source>
</evidence>
<dbReference type="GO" id="GO:0016020">
    <property type="term" value="C:membrane"/>
    <property type="evidence" value="ECO:0007669"/>
    <property type="project" value="UniProtKB-SubCell"/>
</dbReference>
<reference evidence="18 19" key="1">
    <citation type="submission" date="2020-04" db="EMBL/GenBank/DDBJ databases">
        <authorList>
            <person name="Wallbank WR R."/>
            <person name="Pardo Diaz C."/>
            <person name="Kozak K."/>
            <person name="Martin S."/>
            <person name="Jiggins C."/>
            <person name="Moest M."/>
            <person name="Warren A I."/>
            <person name="Byers J.R.P. K."/>
            <person name="Montejo-Kovacevich G."/>
            <person name="Yen C E."/>
        </authorList>
    </citation>
    <scope>NUCLEOTIDE SEQUENCE [LARGE SCALE GENOMIC DNA]</scope>
</reference>
<evidence type="ECO:0000313" key="18">
    <source>
        <dbReference type="EMBL" id="CAB3243537.1"/>
    </source>
</evidence>
<dbReference type="PANTHER" id="PTHR22906">
    <property type="entry name" value="PROPERDIN"/>
    <property type="match status" value="1"/>
</dbReference>
<dbReference type="InterPro" id="IPR036179">
    <property type="entry name" value="Ig-like_dom_sf"/>
</dbReference>
<feature type="region of interest" description="Disordered" evidence="15">
    <location>
        <begin position="264"/>
        <end position="284"/>
    </location>
</feature>
<evidence type="ECO:0000256" key="16">
    <source>
        <dbReference type="SAM" id="Phobius"/>
    </source>
</evidence>
<evidence type="ECO:0000256" key="5">
    <source>
        <dbReference type="ARBA" id="ARBA00022525"/>
    </source>
</evidence>
<keyword evidence="4" id="KW-0217">Developmental protein</keyword>
<evidence type="ECO:0000313" key="19">
    <source>
        <dbReference type="Proteomes" id="UP000494106"/>
    </source>
</evidence>
<protein>
    <recommendedName>
        <fullName evidence="17">Ig-like domain-containing protein</fullName>
    </recommendedName>
</protein>
<dbReference type="InterPro" id="IPR036383">
    <property type="entry name" value="TSP1_rpt_sf"/>
</dbReference>
<feature type="region of interest" description="Disordered" evidence="15">
    <location>
        <begin position="422"/>
        <end position="466"/>
    </location>
</feature>
<gene>
    <name evidence="18" type="ORF">APLA_LOCUS9532</name>
</gene>
<keyword evidence="5" id="KW-0964">Secreted</keyword>
<keyword evidence="8" id="KW-0677">Repeat</keyword>
<keyword evidence="12" id="KW-0675">Receptor</keyword>
<keyword evidence="7" id="KW-0732">Signal</keyword>
<dbReference type="EMBL" id="CADEBC010000519">
    <property type="protein sequence ID" value="CAB3243537.1"/>
    <property type="molecule type" value="Genomic_DNA"/>
</dbReference>
<dbReference type="Pfam" id="PF25609">
    <property type="entry name" value="Unc5_NetrinR_N"/>
    <property type="match status" value="1"/>
</dbReference>
<keyword evidence="19" id="KW-1185">Reference proteome</keyword>
<dbReference type="InterPro" id="IPR000884">
    <property type="entry name" value="TSP1_rpt"/>
</dbReference>
<name>A0A8S1A8K4_ARCPL</name>
<evidence type="ECO:0000256" key="6">
    <source>
        <dbReference type="ARBA" id="ARBA00022692"/>
    </source>
</evidence>
<keyword evidence="9 16" id="KW-1133">Transmembrane helix</keyword>